<dbReference type="GO" id="GO:0004519">
    <property type="term" value="F:endonuclease activity"/>
    <property type="evidence" value="ECO:0007669"/>
    <property type="project" value="UniProtKB-KW"/>
</dbReference>
<dbReference type="Proteomes" id="UP000221369">
    <property type="component" value="Unassembled WGS sequence"/>
</dbReference>
<keyword evidence="2" id="KW-0255">Endonuclease</keyword>
<organism evidence="2 3">
    <name type="scientific">Paramicrobacterium agarici</name>
    <dbReference type="NCBI Taxonomy" id="630514"/>
    <lineage>
        <taxon>Bacteria</taxon>
        <taxon>Bacillati</taxon>
        <taxon>Actinomycetota</taxon>
        <taxon>Actinomycetes</taxon>
        <taxon>Micrococcales</taxon>
        <taxon>Microbacteriaceae</taxon>
        <taxon>Paramicrobacterium</taxon>
    </lineage>
</organism>
<accession>A0A2A9DVA7</accession>
<reference evidence="2 3" key="1">
    <citation type="submission" date="2017-10" db="EMBL/GenBank/DDBJ databases">
        <title>Sequencing the genomes of 1000 actinobacteria strains.</title>
        <authorList>
            <person name="Klenk H.-P."/>
        </authorList>
    </citation>
    <scope>NUCLEOTIDE SEQUENCE [LARGE SCALE GENOMIC DNA]</scope>
    <source>
        <strain evidence="2 3">DSM 21798</strain>
    </source>
</reference>
<dbReference type="AlphaFoldDB" id="A0A2A9DVA7"/>
<evidence type="ECO:0000313" key="2">
    <source>
        <dbReference type="EMBL" id="PFG29922.1"/>
    </source>
</evidence>
<gene>
    <name evidence="2" type="ORF">ATJ78_0841</name>
</gene>
<feature type="domain" description="HNH nuclease" evidence="1">
    <location>
        <begin position="187"/>
        <end position="236"/>
    </location>
</feature>
<sequence length="259" mass="29627">MYSMLEEHAIREDVFRWLDRRLEFGTPEVSREELTNYTYDGVRIPLLDASRGIRNPRDFDATLSIMTSSKGPYDDAVTDDGFVHYRYQSREGGDNRKLKRAHELGAPLVYFHGIRPGVCVATYPVYVVADDEANRTFLIALDDSLRFFGDPLHMSDHERRYGERMARQRLHQPLFRARVMHAYANTCTVCHLKHPELLDAAHIVPDTDADGLAVVPNGLTLCKMHHAAYDRNLMGISPDYVVHINGDLLQEVDGPMLKR</sequence>
<proteinExistence type="predicted"/>
<dbReference type="Pfam" id="PF13391">
    <property type="entry name" value="HNH_2"/>
    <property type="match status" value="1"/>
</dbReference>
<dbReference type="EMBL" id="PDJE01000001">
    <property type="protein sequence ID" value="PFG29922.1"/>
    <property type="molecule type" value="Genomic_DNA"/>
</dbReference>
<protein>
    <submittedName>
        <fullName evidence="2">Putative restriction endonuclease</fullName>
    </submittedName>
</protein>
<keyword evidence="2" id="KW-0540">Nuclease</keyword>
<evidence type="ECO:0000313" key="3">
    <source>
        <dbReference type="Proteomes" id="UP000221369"/>
    </source>
</evidence>
<dbReference type="InterPro" id="IPR003615">
    <property type="entry name" value="HNH_nuc"/>
</dbReference>
<dbReference type="RefSeq" id="WP_211288425.1">
    <property type="nucleotide sequence ID" value="NZ_PDJE01000001.1"/>
</dbReference>
<name>A0A2A9DVA7_9MICO</name>
<keyword evidence="2" id="KW-0378">Hydrolase</keyword>
<comment type="caution">
    <text evidence="2">The sequence shown here is derived from an EMBL/GenBank/DDBJ whole genome shotgun (WGS) entry which is preliminary data.</text>
</comment>
<keyword evidence="3" id="KW-1185">Reference proteome</keyword>
<evidence type="ECO:0000259" key="1">
    <source>
        <dbReference type="Pfam" id="PF13391"/>
    </source>
</evidence>